<proteinExistence type="inferred from homology"/>
<feature type="binding site" evidence="5">
    <location>
        <begin position="208"/>
        <end position="210"/>
    </location>
    <ligand>
        <name>phosphate</name>
        <dbReference type="ChEBI" id="CHEBI:43474"/>
    </ligand>
</feature>
<dbReference type="EMBL" id="JAAOIV010000004">
    <property type="protein sequence ID" value="NHN55499.1"/>
    <property type="molecule type" value="Genomic_DNA"/>
</dbReference>
<comment type="caution">
    <text evidence="9">The sequence shown here is derived from an EMBL/GenBank/DDBJ whole genome shotgun (WGS) entry which is preliminary data.</text>
</comment>
<dbReference type="InterPro" id="IPR005673">
    <property type="entry name" value="ABC_phos-bd_PstS"/>
</dbReference>
<evidence type="ECO:0000256" key="7">
    <source>
        <dbReference type="SAM" id="SignalP"/>
    </source>
</evidence>
<dbReference type="InterPro" id="IPR024370">
    <property type="entry name" value="PBP_domain"/>
</dbReference>
<dbReference type="GO" id="GO:0042301">
    <property type="term" value="F:phosphate ion binding"/>
    <property type="evidence" value="ECO:0007669"/>
    <property type="project" value="InterPro"/>
</dbReference>
<evidence type="ECO:0000313" key="9">
    <source>
        <dbReference type="EMBL" id="NHN55499.1"/>
    </source>
</evidence>
<keyword evidence="10" id="KW-1185">Reference proteome</keyword>
<feature type="chain" id="PRO_5039149151" description="Phosphate-binding protein" evidence="7">
    <location>
        <begin position="22"/>
        <end position="380"/>
    </location>
</feature>
<evidence type="ECO:0000259" key="8">
    <source>
        <dbReference type="Pfam" id="PF12849"/>
    </source>
</evidence>
<dbReference type="PIRSF" id="PIRSF002756">
    <property type="entry name" value="PstS"/>
    <property type="match status" value="1"/>
</dbReference>
<dbReference type="PANTHER" id="PTHR42996:SF1">
    <property type="entry name" value="PHOSPHATE-BINDING PROTEIN PSTS"/>
    <property type="match status" value="1"/>
</dbReference>
<evidence type="ECO:0000256" key="6">
    <source>
        <dbReference type="SAM" id="MobiDB-lite"/>
    </source>
</evidence>
<evidence type="ECO:0000256" key="3">
    <source>
        <dbReference type="ARBA" id="ARBA00022592"/>
    </source>
</evidence>
<dbReference type="RefSeq" id="WP_166195148.1">
    <property type="nucleotide sequence ID" value="NZ_JAAOIV010000004.1"/>
</dbReference>
<name>A0A967AYQ0_9MICO</name>
<feature type="domain" description="PBP" evidence="8">
    <location>
        <begin position="64"/>
        <end position="351"/>
    </location>
</feature>
<reference evidence="9" key="1">
    <citation type="submission" date="2020-03" db="EMBL/GenBank/DDBJ databases">
        <title>Draft sequencing of Calidifontibacter sp. DB0510.</title>
        <authorList>
            <person name="Kim D.-U."/>
        </authorList>
    </citation>
    <scope>NUCLEOTIDE SEQUENCE</scope>
    <source>
        <strain evidence="9">DB0510</strain>
    </source>
</reference>
<comment type="similarity">
    <text evidence="1 4">Belongs to the PstS family.</text>
</comment>
<dbReference type="AlphaFoldDB" id="A0A967AYQ0"/>
<feature type="signal peptide" evidence="7">
    <location>
        <begin position="1"/>
        <end position="21"/>
    </location>
</feature>
<feature type="binding site" evidence="5">
    <location>
        <begin position="71"/>
        <end position="73"/>
    </location>
    <ligand>
        <name>phosphate</name>
        <dbReference type="ChEBI" id="CHEBI:43474"/>
    </ligand>
</feature>
<keyword evidence="7" id="KW-0732">Signal</keyword>
<feature type="compositionally biased region" description="Low complexity" evidence="6">
    <location>
        <begin position="23"/>
        <end position="46"/>
    </location>
</feature>
<feature type="binding site" evidence="5">
    <location>
        <position position="101"/>
    </location>
    <ligand>
        <name>phosphate</name>
        <dbReference type="ChEBI" id="CHEBI:43474"/>
    </ligand>
</feature>
<feature type="compositionally biased region" description="Gly residues" evidence="6">
    <location>
        <begin position="47"/>
        <end position="57"/>
    </location>
</feature>
<dbReference type="PANTHER" id="PTHR42996">
    <property type="entry name" value="PHOSPHATE-BINDING PROTEIN PSTS"/>
    <property type="match status" value="1"/>
</dbReference>
<feature type="region of interest" description="Disordered" evidence="6">
    <location>
        <begin position="23"/>
        <end position="57"/>
    </location>
</feature>
<evidence type="ECO:0000256" key="1">
    <source>
        <dbReference type="ARBA" id="ARBA00008725"/>
    </source>
</evidence>
<evidence type="ECO:0000256" key="2">
    <source>
        <dbReference type="ARBA" id="ARBA00022448"/>
    </source>
</evidence>
<keyword evidence="3 4" id="KW-0592">Phosphate transport</keyword>
<organism evidence="9 10">
    <name type="scientific">Metallococcus carri</name>
    <dbReference type="NCBI Taxonomy" id="1656884"/>
    <lineage>
        <taxon>Bacteria</taxon>
        <taxon>Bacillati</taxon>
        <taxon>Actinomycetota</taxon>
        <taxon>Actinomycetes</taxon>
        <taxon>Micrococcales</taxon>
        <taxon>Dermacoccaceae</taxon>
        <taxon>Metallococcus</taxon>
    </lineage>
</organism>
<evidence type="ECO:0000256" key="5">
    <source>
        <dbReference type="PIRSR" id="PIRSR002756-1"/>
    </source>
</evidence>
<dbReference type="InterPro" id="IPR050962">
    <property type="entry name" value="Phosphate-bind_PstS"/>
</dbReference>
<dbReference type="SUPFAM" id="SSF53850">
    <property type="entry name" value="Periplasmic binding protein-like II"/>
    <property type="match status" value="1"/>
</dbReference>
<keyword evidence="2 4" id="KW-0813">Transport</keyword>
<dbReference type="NCBIfam" id="TIGR00975">
    <property type="entry name" value="3a0107s03"/>
    <property type="match status" value="1"/>
</dbReference>
<dbReference type="GO" id="GO:0035435">
    <property type="term" value="P:phosphate ion transmembrane transport"/>
    <property type="evidence" value="ECO:0007669"/>
    <property type="project" value="InterPro"/>
</dbReference>
<dbReference type="GO" id="GO:0043190">
    <property type="term" value="C:ATP-binding cassette (ABC) transporter complex"/>
    <property type="evidence" value="ECO:0007669"/>
    <property type="project" value="InterPro"/>
</dbReference>
<dbReference type="Pfam" id="PF12849">
    <property type="entry name" value="PBP_like_2"/>
    <property type="match status" value="1"/>
</dbReference>
<feature type="region of interest" description="Disordered" evidence="6">
    <location>
        <begin position="218"/>
        <end position="241"/>
    </location>
</feature>
<gene>
    <name evidence="9" type="primary">pstS</name>
    <name evidence="9" type="ORF">G9U51_06855</name>
</gene>
<dbReference type="CDD" id="cd13565">
    <property type="entry name" value="PBP2_PstS"/>
    <property type="match status" value="1"/>
</dbReference>
<sequence>MKITRISRASGVALVAALALAGCGSSTNSDSSSSNPAAGGSSSGSDSGSGSGSGSGGAADCFTGNLKAEGSTAQQNAIQQASSSYSQKCSGAKISYNGTGSGAGITAFTNKQVDFAGSDSALKKDKGEPEKAKQACGSEAWNLPMVTGPIAVAFNVKGVDKLNLTNELIAKIFSGKITKWNDPAIAKENSGVTLPATNISVFFRSDSSGTTDNFTKFMNTTDPTDWPEKNSKTWTGKTGQGKAKSAGVAQAVSGTDGGIGYVEWSYAIQNNLKVSKLNGIDLTADSVGKAVEAATQSGTGNDLALKLDYKTKAQGAYPLILVTYEIVCSKYSDPTKAKNVKAFLSYMASPEFQGTLTKIGSAPLPQSIQQKVATAVNAIS</sequence>
<evidence type="ECO:0000313" key="10">
    <source>
        <dbReference type="Proteomes" id="UP000744769"/>
    </source>
</evidence>
<dbReference type="PROSITE" id="PS51257">
    <property type="entry name" value="PROKAR_LIPOPROTEIN"/>
    <property type="match status" value="1"/>
</dbReference>
<protein>
    <recommendedName>
        <fullName evidence="4">Phosphate-binding protein</fullName>
    </recommendedName>
</protein>
<dbReference type="Proteomes" id="UP000744769">
    <property type="component" value="Unassembled WGS sequence"/>
</dbReference>
<accession>A0A967AYQ0</accession>
<dbReference type="Gene3D" id="3.40.190.10">
    <property type="entry name" value="Periplasmic binding protein-like II"/>
    <property type="match status" value="2"/>
</dbReference>
<feature type="binding site" evidence="5">
    <location>
        <position position="119"/>
    </location>
    <ligand>
        <name>phosphate</name>
        <dbReference type="ChEBI" id="CHEBI:43474"/>
    </ligand>
</feature>
<evidence type="ECO:0000256" key="4">
    <source>
        <dbReference type="PIRNR" id="PIRNR002756"/>
    </source>
</evidence>